<evidence type="ECO:0000256" key="12">
    <source>
        <dbReference type="ARBA" id="ARBA00031795"/>
    </source>
</evidence>
<dbReference type="SUPFAM" id="SSF46604">
    <property type="entry name" value="Epsilon subunit of F1F0-ATP synthase C-terminal domain"/>
    <property type="match status" value="1"/>
</dbReference>
<dbReference type="EMBL" id="CP004358">
    <property type="protein sequence ID" value="AGI27228.1"/>
    <property type="molecule type" value="Genomic_DNA"/>
</dbReference>
<evidence type="ECO:0000256" key="10">
    <source>
        <dbReference type="ARBA" id="ARBA00023310"/>
    </source>
</evidence>
<comment type="function">
    <text evidence="1 13">Produces ATP from ADP in the presence of a proton gradient across the membrane.</text>
</comment>
<dbReference type="InterPro" id="IPR001469">
    <property type="entry name" value="ATP_synth_F1_dsu/esu"/>
</dbReference>
<comment type="subcellular location">
    <subcellularLocation>
        <location evidence="2 13">Cell membrane</location>
        <topology evidence="2 13">Peripheral membrane protein</topology>
    </subcellularLocation>
</comment>
<evidence type="ECO:0000259" key="15">
    <source>
        <dbReference type="Pfam" id="PF02823"/>
    </source>
</evidence>
<keyword evidence="13" id="KW-0375">Hydrogen ion transport</keyword>
<accession>A0A8D4BUB8</accession>
<dbReference type="InterPro" id="IPR036771">
    <property type="entry name" value="ATPsynth_dsu/esu_N"/>
</dbReference>
<keyword evidence="10 13" id="KW-0066">ATP synthesis</keyword>
<dbReference type="GO" id="GO:0005524">
    <property type="term" value="F:ATP binding"/>
    <property type="evidence" value="ECO:0007669"/>
    <property type="project" value="UniProtKB-UniRule"/>
</dbReference>
<dbReference type="AlphaFoldDB" id="A0A8D4BUB8"/>
<dbReference type="Pfam" id="PF02823">
    <property type="entry name" value="ATP-synt_DE_N"/>
    <property type="match status" value="1"/>
</dbReference>
<keyword evidence="6 13" id="KW-0813">Transport</keyword>
<dbReference type="CDD" id="cd12152">
    <property type="entry name" value="F1-ATPase_delta"/>
    <property type="match status" value="1"/>
</dbReference>
<evidence type="ECO:0000256" key="9">
    <source>
        <dbReference type="ARBA" id="ARBA00023196"/>
    </source>
</evidence>
<keyword evidence="7 13" id="KW-0406">Ion transport</keyword>
<dbReference type="InterPro" id="IPR020546">
    <property type="entry name" value="ATP_synth_F1_dsu/esu_N"/>
</dbReference>
<organism evidence="16 17">
    <name type="scientific">Candidatus Portiera aleyrodidarum TV</name>
    <dbReference type="NCBI Taxonomy" id="1297582"/>
    <lineage>
        <taxon>Bacteria</taxon>
        <taxon>Pseudomonadati</taxon>
        <taxon>Pseudomonadota</taxon>
        <taxon>Gammaproteobacteria</taxon>
        <taxon>Candidatus Johnevansiales</taxon>
        <taxon>Candidatus Johnevansiaceae</taxon>
        <taxon>Candidatus Portiera</taxon>
    </lineage>
</organism>
<dbReference type="KEGG" id="pld:PalTV_259"/>
<evidence type="ECO:0000256" key="2">
    <source>
        <dbReference type="ARBA" id="ARBA00004202"/>
    </source>
</evidence>
<evidence type="ECO:0000256" key="7">
    <source>
        <dbReference type="ARBA" id="ARBA00023065"/>
    </source>
</evidence>
<evidence type="ECO:0000256" key="8">
    <source>
        <dbReference type="ARBA" id="ARBA00023136"/>
    </source>
</evidence>
<gene>
    <name evidence="13 16" type="primary">atpC</name>
    <name evidence="16" type="ORF">PalTV_259</name>
</gene>
<protein>
    <recommendedName>
        <fullName evidence="5 13">ATP synthase epsilon chain</fullName>
    </recommendedName>
    <alternativeName>
        <fullName evidence="12 13">ATP synthase F1 sector epsilon subunit</fullName>
    </alternativeName>
    <alternativeName>
        <fullName evidence="11 13">F-ATPase epsilon subunit</fullName>
    </alternativeName>
</protein>
<evidence type="ECO:0000313" key="17">
    <source>
        <dbReference type="Proteomes" id="UP000012083"/>
    </source>
</evidence>
<dbReference type="GO" id="GO:0005886">
    <property type="term" value="C:plasma membrane"/>
    <property type="evidence" value="ECO:0007669"/>
    <property type="project" value="UniProtKB-SubCell"/>
</dbReference>
<evidence type="ECO:0000256" key="13">
    <source>
        <dbReference type="HAMAP-Rule" id="MF_00530"/>
    </source>
</evidence>
<evidence type="ECO:0000256" key="6">
    <source>
        <dbReference type="ARBA" id="ARBA00022448"/>
    </source>
</evidence>
<dbReference type="InterPro" id="IPR036794">
    <property type="entry name" value="ATP_F1_dsu/esu_C_sf"/>
</dbReference>
<evidence type="ECO:0000256" key="14">
    <source>
        <dbReference type="RuleBase" id="RU003656"/>
    </source>
</evidence>
<keyword evidence="9 13" id="KW-0139">CF(1)</keyword>
<evidence type="ECO:0000256" key="1">
    <source>
        <dbReference type="ARBA" id="ARBA00003543"/>
    </source>
</evidence>
<dbReference type="Gene3D" id="2.60.15.10">
    <property type="entry name" value="F0F1 ATP synthase delta/epsilon subunit, N-terminal"/>
    <property type="match status" value="1"/>
</dbReference>
<reference evidence="16 17" key="1">
    <citation type="journal article" date="2013" name="Genome Biol. Evol.">
        <title>The evolution of genomic instability in the obligate endosymbionts of whiteflies.</title>
        <authorList>
            <person name="Sloan D.B."/>
            <person name="Moran N.A."/>
        </authorList>
    </citation>
    <scope>NUCLEOTIDE SEQUENCE [LARGE SCALE GENOMIC DNA]</scope>
    <source>
        <strain evidence="16 17">TV</strain>
    </source>
</reference>
<dbReference type="RefSeq" id="WP_015482639.1">
    <property type="nucleotide sequence ID" value="NC_020831.1"/>
</dbReference>
<evidence type="ECO:0000313" key="16">
    <source>
        <dbReference type="EMBL" id="AGI27228.1"/>
    </source>
</evidence>
<dbReference type="Proteomes" id="UP000012083">
    <property type="component" value="Chromosome"/>
</dbReference>
<evidence type="ECO:0000256" key="11">
    <source>
        <dbReference type="ARBA" id="ARBA00030215"/>
    </source>
</evidence>
<comment type="similarity">
    <text evidence="3 13 14">Belongs to the ATPase epsilon chain family.</text>
</comment>
<proteinExistence type="inferred from homology"/>
<dbReference type="GO" id="GO:0046933">
    <property type="term" value="F:proton-transporting ATP synthase activity, rotational mechanism"/>
    <property type="evidence" value="ECO:0007669"/>
    <property type="project" value="UniProtKB-UniRule"/>
</dbReference>
<dbReference type="SUPFAM" id="SSF51344">
    <property type="entry name" value="Epsilon subunit of F1F0-ATP synthase N-terminal domain"/>
    <property type="match status" value="1"/>
</dbReference>
<dbReference type="PANTHER" id="PTHR13822">
    <property type="entry name" value="ATP SYNTHASE DELTA/EPSILON CHAIN"/>
    <property type="match status" value="1"/>
</dbReference>
<dbReference type="HAMAP" id="MF_00530">
    <property type="entry name" value="ATP_synth_epsil_bac"/>
    <property type="match status" value="1"/>
</dbReference>
<name>A0A8D4BUB8_9GAMM</name>
<comment type="subunit">
    <text evidence="4 13 14">F-type ATPases have 2 components, CF(1) - the catalytic core - and CF(0) - the membrane proton channel. CF(1) has five subunits: alpha(3), beta(3), gamma(1), delta(1), epsilon(1). CF(0) has three main subunits: a, b and c.</text>
</comment>
<feature type="domain" description="ATP synthase F1 complex delta/epsilon subunit N-terminal" evidence="15">
    <location>
        <begin position="5"/>
        <end position="81"/>
    </location>
</feature>
<keyword evidence="13" id="KW-1003">Cell membrane</keyword>
<dbReference type="GO" id="GO:0045259">
    <property type="term" value="C:proton-transporting ATP synthase complex"/>
    <property type="evidence" value="ECO:0007669"/>
    <property type="project" value="UniProtKB-KW"/>
</dbReference>
<sequence length="143" mass="15963">MNSIQCDIMSIDCLIFSKKIKQITAMGTEGELGILSGHAPIITQLNSGPLIITHVNDKKEIFYLDGGLMEVESNMISCLAYTIIKANDINEYEINKSINEAKKIIKEKSSKINYTRAIADIALANSRLRTLKVFKKLTRKGNK</sequence>
<keyword evidence="8 13" id="KW-0472">Membrane</keyword>
<evidence type="ECO:0000256" key="3">
    <source>
        <dbReference type="ARBA" id="ARBA00005712"/>
    </source>
</evidence>
<evidence type="ECO:0000256" key="4">
    <source>
        <dbReference type="ARBA" id="ARBA00011648"/>
    </source>
</evidence>
<dbReference type="PANTHER" id="PTHR13822:SF10">
    <property type="entry name" value="ATP SYNTHASE EPSILON CHAIN, CHLOROPLASTIC"/>
    <property type="match status" value="1"/>
</dbReference>
<evidence type="ECO:0000256" key="5">
    <source>
        <dbReference type="ARBA" id="ARBA00014480"/>
    </source>
</evidence>
<dbReference type="NCBIfam" id="TIGR01216">
    <property type="entry name" value="ATP_synt_epsi"/>
    <property type="match status" value="1"/>
</dbReference>